<dbReference type="EMBL" id="MFYX01000053">
    <property type="protein sequence ID" value="OGK05620.1"/>
    <property type="molecule type" value="Genomic_DNA"/>
</dbReference>
<dbReference type="PANTHER" id="PTHR32305:SF15">
    <property type="entry name" value="PROTEIN RHSA-RELATED"/>
    <property type="match status" value="1"/>
</dbReference>
<name>A0A1F7FFY6_UNCRA</name>
<comment type="caution">
    <text evidence="1">The sequence shown here is derived from an EMBL/GenBank/DDBJ whole genome shotgun (WGS) entry which is preliminary data.</text>
</comment>
<dbReference type="AlphaFoldDB" id="A0A1F7FFY6"/>
<evidence type="ECO:0000313" key="1">
    <source>
        <dbReference type="EMBL" id="OGK05620.1"/>
    </source>
</evidence>
<dbReference type="InterPro" id="IPR050708">
    <property type="entry name" value="T6SS_VgrG/RHS"/>
</dbReference>
<reference evidence="1 2" key="1">
    <citation type="journal article" date="2016" name="Nat. Commun.">
        <title>Thousands of microbial genomes shed light on interconnected biogeochemical processes in an aquifer system.</title>
        <authorList>
            <person name="Anantharaman K."/>
            <person name="Brown C.T."/>
            <person name="Hug L.A."/>
            <person name="Sharon I."/>
            <person name="Castelle C.J."/>
            <person name="Probst A.J."/>
            <person name="Thomas B.C."/>
            <person name="Singh A."/>
            <person name="Wilkins M.J."/>
            <person name="Karaoz U."/>
            <person name="Brodie E.L."/>
            <person name="Williams K.H."/>
            <person name="Hubbard S.S."/>
            <person name="Banfield J.F."/>
        </authorList>
    </citation>
    <scope>NUCLEOTIDE SEQUENCE [LARGE SCALE GENOMIC DNA]</scope>
</reference>
<accession>A0A1F7FFY6</accession>
<evidence type="ECO:0000313" key="2">
    <source>
        <dbReference type="Proteomes" id="UP000179243"/>
    </source>
</evidence>
<dbReference type="Gene3D" id="2.180.10.10">
    <property type="entry name" value="RHS repeat-associated core"/>
    <property type="match status" value="2"/>
</dbReference>
<dbReference type="PANTHER" id="PTHR32305">
    <property type="match status" value="1"/>
</dbReference>
<protein>
    <submittedName>
        <fullName evidence="1">Uncharacterized protein</fullName>
    </submittedName>
</protein>
<sequence length="904" mass="101106">MVVAEGDVIVPEYWTTSNTTTLQPVQVISERPFRDSYCIEIGTSTAFVQQHVILDPTYTGTYTLSFRFKGSISVFYGGHSLASLSNETENWILGTAEIDRSASEFAGLDQGLLQFVNADAVSGSKLYVDYIVLKKSAIATNVQVSTSFYDGLNKPLLEQIDDGSESVINVYHQRDAFNRDSLKTLPVKATSQTPNAARQYLYHADYFEENPRKHLYVEMAKDAYSDPASTGLPFSGNPANTNPNNADFRAMLHPFVVTTYHNDPRALVKNVGGPGYVYTHDHPVQKNQAGRATTAEENTFGVADETDGKYILEQTLDEQGRLTNIWKNGKGNVVKTQTPTVGTDLMVSTNEYFLASDLVKKTVSPAGLEDKFYYDARKRLIRKETPDADYVEYRYDNNNNLRATQDGNGRTIGYYVVNKYDGSNRLVSVLQYNTGGTSAYAFGEAPVNSITWPDNLDENAVLLTENRYDRISEANQTPVMLVSVLSGPVLSYEKVHNIAGRLHTTIQYFNHPKAPNVSSALWYIYSYTDEGLVEAVYQYMDNMIPRKTTFAYNTNGSLMKSAYQEADGTLHEVSYEYDNRGLLKSYSSKLGGDYINMLNYAYTVNGQIEKVEFGSKDMAALYKYHIKGMVKDIAYNNTIGTSPAALFKQTLGYDVGNALFPSSPVNNIMPRFDGNVAWQVSNVFAAHSATPNTPYRHGYIYQYDAANRLTTADYYEGAASSETDVLASKQGVNEDRSSGYEYDKNGRITKLTRKTPSEELGSLSTSDKAAHANPASYVYKAGTNLLKSITNFLFPDKQDADNYIYDKNGNMVFDKSKKMVITYDYRNMPTNFLFFDSFKKTGTSSEDLSDYSFDNDILKRVFMIYDPSGNRVGKLEYANEKLDNYSGIRMFDELAICTNDGCVD</sequence>
<dbReference type="Proteomes" id="UP000179243">
    <property type="component" value="Unassembled WGS sequence"/>
</dbReference>
<proteinExistence type="predicted"/>
<organism evidence="1 2">
    <name type="scientific">Candidatus Raymondbacteria bacterium RIFOXYD12_FULL_49_13</name>
    <dbReference type="NCBI Taxonomy" id="1817890"/>
    <lineage>
        <taxon>Bacteria</taxon>
        <taxon>Raymondiibacteriota</taxon>
    </lineage>
</organism>
<gene>
    <name evidence="1" type="ORF">A2519_01880</name>
</gene>